<dbReference type="Pfam" id="PF00027">
    <property type="entry name" value="cNMP_binding"/>
    <property type="match status" value="1"/>
</dbReference>
<comment type="caution">
    <text evidence="2">The sequence shown here is derived from an EMBL/GenBank/DDBJ whole genome shotgun (WGS) entry which is preliminary data.</text>
</comment>
<sequence length="200" mass="23280">MNTYMQNFTKYLKTKANIAEPDFQLLIKKVEFRNIEKGEILLRPGEVCKHSFFVENGLLRSYTVDDAGKEHIIQFGSENWIVSDRSSAFFNEPSDLFIDAIEDTKVVLISSDFLNEASEISASFRNYNQIALQNHIRHQQKRINLLLSASAERRYMNFIKLYPDLTLRVPQWMIASYLGITPESLSRVRKELAHKNFKPN</sequence>
<name>A0A327REZ3_9FLAO</name>
<keyword evidence="3" id="KW-1185">Reference proteome</keyword>
<evidence type="ECO:0000313" key="3">
    <source>
        <dbReference type="Proteomes" id="UP000249696"/>
    </source>
</evidence>
<dbReference type="Gene3D" id="2.60.120.10">
    <property type="entry name" value="Jelly Rolls"/>
    <property type="match status" value="1"/>
</dbReference>
<evidence type="ECO:0000313" key="2">
    <source>
        <dbReference type="EMBL" id="RAJ12397.1"/>
    </source>
</evidence>
<dbReference type="InterPro" id="IPR014710">
    <property type="entry name" value="RmlC-like_jellyroll"/>
</dbReference>
<dbReference type="PROSITE" id="PS50042">
    <property type="entry name" value="CNMP_BINDING_3"/>
    <property type="match status" value="1"/>
</dbReference>
<dbReference type="EMBL" id="QLLN01000003">
    <property type="protein sequence ID" value="RAJ12397.1"/>
    <property type="molecule type" value="Genomic_DNA"/>
</dbReference>
<dbReference type="OrthoDB" id="1092431at2"/>
<organism evidence="2 3">
    <name type="scientific">Arenibacter echinorum</name>
    <dbReference type="NCBI Taxonomy" id="440515"/>
    <lineage>
        <taxon>Bacteria</taxon>
        <taxon>Pseudomonadati</taxon>
        <taxon>Bacteroidota</taxon>
        <taxon>Flavobacteriia</taxon>
        <taxon>Flavobacteriales</taxon>
        <taxon>Flavobacteriaceae</taxon>
        <taxon>Arenibacter</taxon>
    </lineage>
</organism>
<feature type="domain" description="Cyclic nucleotide-binding" evidence="1">
    <location>
        <begin position="14"/>
        <end position="116"/>
    </location>
</feature>
<dbReference type="InterPro" id="IPR018490">
    <property type="entry name" value="cNMP-bd_dom_sf"/>
</dbReference>
<dbReference type="InterPro" id="IPR000595">
    <property type="entry name" value="cNMP-bd_dom"/>
</dbReference>
<dbReference type="CDD" id="cd00038">
    <property type="entry name" value="CAP_ED"/>
    <property type="match status" value="1"/>
</dbReference>
<dbReference type="AlphaFoldDB" id="A0A327REZ3"/>
<gene>
    <name evidence="2" type="ORF">LV92_01631</name>
</gene>
<reference evidence="2 3" key="1">
    <citation type="submission" date="2018-06" db="EMBL/GenBank/DDBJ databases">
        <title>Genomic Encyclopedia of Archaeal and Bacterial Type Strains, Phase II (KMG-II): from individual species to whole genera.</title>
        <authorList>
            <person name="Goeker M."/>
        </authorList>
    </citation>
    <scope>NUCLEOTIDE SEQUENCE [LARGE SCALE GENOMIC DNA]</scope>
    <source>
        <strain evidence="2 3">DSM 23522</strain>
    </source>
</reference>
<dbReference type="RefSeq" id="WP_111623146.1">
    <property type="nucleotide sequence ID" value="NZ_QLLN01000003.1"/>
</dbReference>
<protein>
    <submittedName>
        <fullName evidence="2">CRP-like cAMP-binding protein</fullName>
    </submittedName>
</protein>
<dbReference type="Proteomes" id="UP000249696">
    <property type="component" value="Unassembled WGS sequence"/>
</dbReference>
<accession>A0A327REZ3</accession>
<evidence type="ECO:0000259" key="1">
    <source>
        <dbReference type="PROSITE" id="PS50042"/>
    </source>
</evidence>
<proteinExistence type="predicted"/>
<dbReference type="SUPFAM" id="SSF51206">
    <property type="entry name" value="cAMP-binding domain-like"/>
    <property type="match status" value="1"/>
</dbReference>